<dbReference type="EMBL" id="JZRB01000044">
    <property type="protein sequence ID" value="KJV28439.1"/>
    <property type="molecule type" value="Genomic_DNA"/>
</dbReference>
<feature type="transmembrane region" description="Helical" evidence="1">
    <location>
        <begin position="51"/>
        <end position="74"/>
    </location>
</feature>
<dbReference type="AlphaFoldDB" id="A0A0F3KE92"/>
<comment type="caution">
    <text evidence="2">The sequence shown here is derived from an EMBL/GenBank/DDBJ whole genome shotgun (WGS) entry which is preliminary data.</text>
</comment>
<name>A0A0F3KE92_9GAMM</name>
<evidence type="ECO:0000256" key="1">
    <source>
        <dbReference type="SAM" id="Phobius"/>
    </source>
</evidence>
<dbReference type="PATRIC" id="fig|345309.4.peg.3153"/>
<keyword evidence="1" id="KW-0812">Transmembrane</keyword>
<sequence>MLAVVVVAALAATLCHEAELGRSFARSILQAASFIPARRWALYASYGDEAAIYYFFVFPILPLAATWMLARHGFPLPAKLQQVRGIFLAIQTVIAVPLLAFVGLIILIGEHGSDMRGLKVGTQFGHLIFFGWVSFAAAGAAFGLCGLYLLAALGAMKRASRE</sequence>
<organism evidence="2 3">
    <name type="scientific">Luteibacter yeojuensis</name>
    <dbReference type="NCBI Taxonomy" id="345309"/>
    <lineage>
        <taxon>Bacteria</taxon>
        <taxon>Pseudomonadati</taxon>
        <taxon>Pseudomonadota</taxon>
        <taxon>Gammaproteobacteria</taxon>
        <taxon>Lysobacterales</taxon>
        <taxon>Rhodanobacteraceae</taxon>
        <taxon>Luteibacter</taxon>
    </lineage>
</organism>
<proteinExistence type="predicted"/>
<keyword evidence="1" id="KW-0472">Membrane</keyword>
<accession>A0A0F3KE92</accession>
<feature type="transmembrane region" description="Helical" evidence="1">
    <location>
        <begin position="129"/>
        <end position="151"/>
    </location>
</feature>
<keyword evidence="1" id="KW-1133">Transmembrane helix</keyword>
<evidence type="ECO:0000313" key="3">
    <source>
        <dbReference type="Proteomes" id="UP000033651"/>
    </source>
</evidence>
<feature type="transmembrane region" description="Helical" evidence="1">
    <location>
        <begin position="86"/>
        <end position="109"/>
    </location>
</feature>
<protein>
    <submittedName>
        <fullName evidence="2">Uncharacterized protein</fullName>
    </submittedName>
</protein>
<reference evidence="2 3" key="1">
    <citation type="submission" date="2015-03" db="EMBL/GenBank/DDBJ databases">
        <title>Draft genome sequence of Luteibacter yeojuensis strain SU11.</title>
        <authorList>
            <person name="Sulaiman J."/>
            <person name="Priya K."/>
            <person name="Chan K.-G."/>
        </authorList>
    </citation>
    <scope>NUCLEOTIDE SEQUENCE [LARGE SCALE GENOMIC DNA]</scope>
    <source>
        <strain evidence="2 3">SU11</strain>
    </source>
</reference>
<keyword evidence="3" id="KW-1185">Reference proteome</keyword>
<gene>
    <name evidence="2" type="ORF">VI08_16865</name>
</gene>
<dbReference type="Proteomes" id="UP000033651">
    <property type="component" value="Unassembled WGS sequence"/>
</dbReference>
<evidence type="ECO:0000313" key="2">
    <source>
        <dbReference type="EMBL" id="KJV28439.1"/>
    </source>
</evidence>